<feature type="region of interest" description="Disordered" evidence="9">
    <location>
        <begin position="177"/>
        <end position="249"/>
    </location>
</feature>
<evidence type="ECO:0000259" key="10">
    <source>
        <dbReference type="PROSITE" id="PS51910"/>
    </source>
</evidence>
<dbReference type="InterPro" id="IPR001579">
    <property type="entry name" value="Glyco_hydro_18_chit_AS"/>
</dbReference>
<name>A0ABR2VP44_9FUNG</name>
<evidence type="ECO:0000256" key="4">
    <source>
        <dbReference type="ARBA" id="ARBA00023024"/>
    </source>
</evidence>
<dbReference type="PROSITE" id="PS51910">
    <property type="entry name" value="GH18_2"/>
    <property type="match status" value="1"/>
</dbReference>
<proteinExistence type="predicted"/>
<feature type="region of interest" description="Disordered" evidence="9">
    <location>
        <begin position="1"/>
        <end position="53"/>
    </location>
</feature>
<dbReference type="PANTHER" id="PTHR45708">
    <property type="entry name" value="ENDOCHITINASE"/>
    <property type="match status" value="1"/>
</dbReference>
<organism evidence="11 12">
    <name type="scientific">Basidiobolus ranarum</name>
    <dbReference type="NCBI Taxonomy" id="34480"/>
    <lineage>
        <taxon>Eukaryota</taxon>
        <taxon>Fungi</taxon>
        <taxon>Fungi incertae sedis</taxon>
        <taxon>Zoopagomycota</taxon>
        <taxon>Entomophthoromycotina</taxon>
        <taxon>Basidiobolomycetes</taxon>
        <taxon>Basidiobolales</taxon>
        <taxon>Basidiobolaceae</taxon>
        <taxon>Basidiobolus</taxon>
    </lineage>
</organism>
<dbReference type="CDD" id="cd02877">
    <property type="entry name" value="GH18_hevamine_XipI_class_III"/>
    <property type="match status" value="1"/>
</dbReference>
<dbReference type="InterPro" id="IPR003610">
    <property type="entry name" value="CBM5/12"/>
</dbReference>
<evidence type="ECO:0000256" key="6">
    <source>
        <dbReference type="ARBA" id="ARBA00023295"/>
    </source>
</evidence>
<evidence type="ECO:0000256" key="5">
    <source>
        <dbReference type="ARBA" id="ARBA00023277"/>
    </source>
</evidence>
<dbReference type="PROSITE" id="PS01095">
    <property type="entry name" value="GH18_1"/>
    <property type="match status" value="1"/>
</dbReference>
<dbReference type="CDD" id="cd12215">
    <property type="entry name" value="ChiC_BD"/>
    <property type="match status" value="4"/>
</dbReference>
<feature type="non-terminal residue" evidence="11">
    <location>
        <position position="1"/>
    </location>
</feature>
<dbReference type="EMBL" id="JASJQH010008665">
    <property type="protein sequence ID" value="KAK9687388.1"/>
    <property type="molecule type" value="Genomic_DNA"/>
</dbReference>
<comment type="catalytic activity">
    <reaction evidence="1">
        <text>Random endo-hydrolysis of N-acetyl-beta-D-glucosaminide (1-&gt;4)-beta-linkages in chitin and chitodextrins.</text>
        <dbReference type="EC" id="3.2.1.14"/>
    </reaction>
</comment>
<evidence type="ECO:0000313" key="11">
    <source>
        <dbReference type="EMBL" id="KAK9687388.1"/>
    </source>
</evidence>
<dbReference type="SMART" id="SM00495">
    <property type="entry name" value="ChtBD3"/>
    <property type="match status" value="4"/>
</dbReference>
<comment type="caution">
    <text evidence="11">The sequence shown here is derived from an EMBL/GenBank/DDBJ whole genome shotgun (WGS) entry which is preliminary data.</text>
</comment>
<keyword evidence="7" id="KW-0624">Polysaccharide degradation</keyword>
<dbReference type="GO" id="GO:0008843">
    <property type="term" value="F:endochitinase activity"/>
    <property type="evidence" value="ECO:0007669"/>
    <property type="project" value="UniProtKB-EC"/>
</dbReference>
<evidence type="ECO:0000256" key="1">
    <source>
        <dbReference type="ARBA" id="ARBA00000822"/>
    </source>
</evidence>
<dbReference type="InterPro" id="IPR045321">
    <property type="entry name" value="Cts1-like"/>
</dbReference>
<dbReference type="SUPFAM" id="SSF51445">
    <property type="entry name" value="(Trans)glycosidases"/>
    <property type="match status" value="1"/>
</dbReference>
<feature type="domain" description="GH18" evidence="10">
    <location>
        <begin position="266"/>
        <end position="564"/>
    </location>
</feature>
<reference evidence="11 12" key="1">
    <citation type="submission" date="2023-04" db="EMBL/GenBank/DDBJ databases">
        <title>Genome of Basidiobolus ranarum AG-B5.</title>
        <authorList>
            <person name="Stajich J.E."/>
            <person name="Carter-House D."/>
            <person name="Gryganskyi A."/>
        </authorList>
    </citation>
    <scope>NUCLEOTIDE SEQUENCE [LARGE SCALE GENOMIC DNA]</scope>
    <source>
        <strain evidence="11 12">AG-B5</strain>
    </source>
</reference>
<evidence type="ECO:0000256" key="7">
    <source>
        <dbReference type="ARBA" id="ARBA00023326"/>
    </source>
</evidence>
<feature type="compositionally biased region" description="Low complexity" evidence="9">
    <location>
        <begin position="1"/>
        <end position="43"/>
    </location>
</feature>
<feature type="compositionally biased region" description="Low complexity" evidence="9">
    <location>
        <begin position="209"/>
        <end position="242"/>
    </location>
</feature>
<dbReference type="Pfam" id="PF00704">
    <property type="entry name" value="Glyco_hydro_18"/>
    <property type="match status" value="1"/>
</dbReference>
<accession>A0ABR2VP44</accession>
<protein>
    <recommendedName>
        <fullName evidence="2">chitinase</fullName>
        <ecNumber evidence="2">3.2.1.14</ecNumber>
    </recommendedName>
</protein>
<keyword evidence="12" id="KW-1185">Reference proteome</keyword>
<keyword evidence="4" id="KW-0146">Chitin degradation</keyword>
<evidence type="ECO:0000256" key="2">
    <source>
        <dbReference type="ARBA" id="ARBA00012729"/>
    </source>
</evidence>
<dbReference type="PANTHER" id="PTHR45708:SF49">
    <property type="entry name" value="ENDOCHITINASE"/>
    <property type="match status" value="1"/>
</dbReference>
<dbReference type="InterPro" id="IPR001223">
    <property type="entry name" value="Glyco_hydro18_cat"/>
</dbReference>
<evidence type="ECO:0000256" key="8">
    <source>
        <dbReference type="RuleBase" id="RU000489"/>
    </source>
</evidence>
<evidence type="ECO:0000313" key="12">
    <source>
        <dbReference type="Proteomes" id="UP001479436"/>
    </source>
</evidence>
<evidence type="ECO:0000256" key="3">
    <source>
        <dbReference type="ARBA" id="ARBA00022801"/>
    </source>
</evidence>
<keyword evidence="3 8" id="KW-0378">Hydrolase</keyword>
<dbReference type="EC" id="3.2.1.14" evidence="2"/>
<feature type="region of interest" description="Disordered" evidence="9">
    <location>
        <begin position="629"/>
        <end position="650"/>
    </location>
</feature>
<keyword evidence="6 8" id="KW-0326">Glycosidase</keyword>
<dbReference type="Gene3D" id="3.20.20.80">
    <property type="entry name" value="Glycosidases"/>
    <property type="match status" value="1"/>
</dbReference>
<dbReference type="Gene3D" id="2.10.10.20">
    <property type="entry name" value="Carbohydrate-binding module superfamily 5/12"/>
    <property type="match status" value="4"/>
</dbReference>
<keyword evidence="5" id="KW-0119">Carbohydrate metabolism</keyword>
<dbReference type="Pfam" id="PF02839">
    <property type="entry name" value="CBM_5_12"/>
    <property type="match status" value="3"/>
</dbReference>
<dbReference type="Proteomes" id="UP001479436">
    <property type="component" value="Unassembled WGS sequence"/>
</dbReference>
<dbReference type="InterPro" id="IPR050542">
    <property type="entry name" value="Glycosyl_Hydrlase18_Chitinase"/>
</dbReference>
<feature type="compositionally biased region" description="Low complexity" evidence="9">
    <location>
        <begin position="177"/>
        <end position="198"/>
    </location>
</feature>
<gene>
    <name evidence="11" type="primary">CHT2_12</name>
    <name evidence="11" type="ORF">K7432_014810</name>
</gene>
<sequence length="835" mass="90872">PVPNPTTNSTPNPTTSSTPSPTTRSTPNPTTSSTPSPATSSTPNPTPDAGICTDIPQWNSGIAYTGNQQVIYNGSLWKAKWWTLNNEPGNNPEQVWAEVGPCDGPTTTVNPTPNPTSEGGICNDIPKWNSGIAYTGNQQVTYNGFLWRAKWWTLNNEPGNNHEDVWYKVGACGDLPKPTSEITSTSTEPQPTSTSEPTETSKPEEPTSEVKPTETSTPVEPTTVPTPETTTPVEPSKTTEVPQPTNSPSGVFDPNCNDNLAVCKGQNSFGGAGGSPSGWQKNLADYCQDDTIDIIPVAFLNTYFGKGGLPELNLANTCNDENSEFFPDSNLLRCPNVEESIKFCQSRGKSVILSLGGAGGSYGFQNDDQARDFATQLWNLFLGGQSSTRPFGDAILDGVDLDIEGGGPTGYVAFVNQLRSHYEEDRNRKYLIAAAPQCVYPDAQLSSTLNNAWFDLVFVQFYNNPCGLQYYDNYRAWNYGIWDYWATHVSPNPNVKVYIGAPAAEKAAGSGYVPIDELKTIAQETRSKFSSFGGVMFWDASQAWANEVPGGNYAQVTKQFLREGGSCNAKPDLPSCNTAEVWSPSSSYPGGSVVAHSGYIWKALWWVQGQEPGPSSGYWSAINGCSGNGSSGSVNPPDNESPPSDDKPCTGTAAWSSGAVYVGGDKVSYNGHLWQAKWWTQNDVPGLNQQDVWKDLGACNSLRRRSRRAVSNFAATKPSDFLVQHNFGNFLVTMSNLKLEANRFQMGVKITAQKPGLPISEQWSLRFPFNSTIDRVDGARSEFRDGSLVLSAAPINMRYKSNQFMSVFMDIHGHAEEQTLDKFPFPMLTKTEFSP</sequence>
<dbReference type="InterPro" id="IPR017853">
    <property type="entry name" value="GH"/>
</dbReference>
<evidence type="ECO:0000256" key="9">
    <source>
        <dbReference type="SAM" id="MobiDB-lite"/>
    </source>
</evidence>
<dbReference type="SUPFAM" id="SSF51055">
    <property type="entry name" value="Carbohydrate binding domain"/>
    <property type="match status" value="4"/>
</dbReference>
<dbReference type="InterPro" id="IPR036573">
    <property type="entry name" value="CBM_sf_5/12"/>
</dbReference>
<feature type="compositionally biased region" description="Low complexity" evidence="9">
    <location>
        <begin position="631"/>
        <end position="642"/>
    </location>
</feature>